<organism evidence="1">
    <name type="scientific">Tetraselmis virus 1</name>
    <dbReference type="NCBI Taxonomy" id="2060617"/>
    <lineage>
        <taxon>Viruses</taxon>
        <taxon>Varidnaviria</taxon>
        <taxon>Bamfordvirae</taxon>
        <taxon>Nucleocytoviricota</taxon>
        <taxon>Megaviricetes</taxon>
        <taxon>Imitervirales</taxon>
        <taxon>Allomimiviridae</taxon>
        <taxon>Oceanusvirus</taxon>
        <taxon>Oceanusvirus kaneohense</taxon>
    </lineage>
</organism>
<evidence type="ECO:0000313" key="2">
    <source>
        <dbReference type="Proteomes" id="UP000244773"/>
    </source>
</evidence>
<evidence type="ECO:0000313" key="1">
    <source>
        <dbReference type="EMBL" id="AUF82448.1"/>
    </source>
</evidence>
<name>A0A2P0VNG2_9VIRU</name>
<gene>
    <name evidence="1" type="ORF">TetV_356</name>
</gene>
<reference evidence="1" key="1">
    <citation type="journal article" date="2018" name="Virology">
        <title>A giant virus infecting green algae encodes key fermentation genes.</title>
        <authorList>
            <person name="Schvarcz C.R."/>
            <person name="Steward G.F."/>
        </authorList>
    </citation>
    <scope>NUCLEOTIDE SEQUENCE [LARGE SCALE GENOMIC DNA]</scope>
</reference>
<protein>
    <submittedName>
        <fullName evidence="1">Uncharacterized protein</fullName>
    </submittedName>
</protein>
<dbReference type="Proteomes" id="UP000244773">
    <property type="component" value="Segment"/>
</dbReference>
<dbReference type="EMBL" id="KY322437">
    <property type="protein sequence ID" value="AUF82448.1"/>
    <property type="molecule type" value="Genomic_DNA"/>
</dbReference>
<proteinExistence type="predicted"/>
<sequence length="114" mass="13771">MSTLYHRFNDKINQIESIFKKDNNHNEECTKNTNNTSDRYSKRKYVVYFKYDLGDSHKRIPFRVNCFDAACQEFDKRTRYPTTIPRPVNRTWDILILEDSHNGEVIKWFINSDN</sequence>
<keyword evidence="2" id="KW-1185">Reference proteome</keyword>
<accession>A0A2P0VNG2</accession>